<proteinExistence type="predicted"/>
<reference evidence="3 4" key="1">
    <citation type="submission" date="2020-08" db="EMBL/GenBank/DDBJ databases">
        <title>Sequencing the genomes of 1000 actinobacteria strains.</title>
        <authorList>
            <person name="Klenk H.-P."/>
        </authorList>
    </citation>
    <scope>NUCLEOTIDE SEQUENCE [LARGE SCALE GENOMIC DNA]</scope>
    <source>
        <strain evidence="3 4">DSM 23889</strain>
    </source>
</reference>
<dbReference type="Proteomes" id="UP000552883">
    <property type="component" value="Unassembled WGS sequence"/>
</dbReference>
<feature type="compositionally biased region" description="Basic and acidic residues" evidence="1">
    <location>
        <begin position="95"/>
        <end position="104"/>
    </location>
</feature>
<organism evidence="3 4">
    <name type="scientific">Microcella frigidaquae</name>
    <dbReference type="NCBI Taxonomy" id="424758"/>
    <lineage>
        <taxon>Bacteria</taxon>
        <taxon>Bacillati</taxon>
        <taxon>Actinomycetota</taxon>
        <taxon>Actinomycetes</taxon>
        <taxon>Micrococcales</taxon>
        <taxon>Microbacteriaceae</taxon>
        <taxon>Microcella</taxon>
    </lineage>
</organism>
<sequence length="269" mass="26253">MSGLDDLGRALRDDAAANAPRASVIDVEAVARAARARRRPRVIGLGAVALVGGLGLGGIAVAAVAPPVLIAAGETTTGAEDAPAPESVDLLGGEHGGEEGERDGGGATGQAGGAPAAENGQPTCGEPASAAVSTSEGLRLEALLPAIAPAGSSQLGSDATAVGPSGTVRIINTGAEPRAVLTRPEAVSVLLRDGIVVGAASIVGDAGLSTTLDPGAVLELPVRLVTVACTDGAPLPPGDYTVQLRVSLRSTSDGPTTMLVSPALPLRVE</sequence>
<keyword evidence="4" id="KW-1185">Reference proteome</keyword>
<accession>A0A840XSA2</accession>
<evidence type="ECO:0000256" key="2">
    <source>
        <dbReference type="SAM" id="Phobius"/>
    </source>
</evidence>
<evidence type="ECO:0000313" key="4">
    <source>
        <dbReference type="Proteomes" id="UP000552883"/>
    </source>
</evidence>
<dbReference type="OrthoDB" id="4826049at2"/>
<feature type="compositionally biased region" description="Low complexity" evidence="1">
    <location>
        <begin position="76"/>
        <end position="86"/>
    </location>
</feature>
<comment type="caution">
    <text evidence="3">The sequence shown here is derived from an EMBL/GenBank/DDBJ whole genome shotgun (WGS) entry which is preliminary data.</text>
</comment>
<dbReference type="RefSeq" id="WP_153981988.1">
    <property type="nucleotide sequence ID" value="NZ_BAAANZ010000003.1"/>
</dbReference>
<feature type="region of interest" description="Disordered" evidence="1">
    <location>
        <begin position="76"/>
        <end position="132"/>
    </location>
</feature>
<evidence type="ECO:0000256" key="1">
    <source>
        <dbReference type="SAM" id="MobiDB-lite"/>
    </source>
</evidence>
<keyword evidence="2" id="KW-1133">Transmembrane helix</keyword>
<dbReference type="AlphaFoldDB" id="A0A840XSA2"/>
<keyword evidence="2" id="KW-0812">Transmembrane</keyword>
<dbReference type="EMBL" id="JACHBS010000001">
    <property type="protein sequence ID" value="MBB5618809.1"/>
    <property type="molecule type" value="Genomic_DNA"/>
</dbReference>
<protein>
    <submittedName>
        <fullName evidence="3">Uncharacterized protein</fullName>
    </submittedName>
</protein>
<keyword evidence="2" id="KW-0472">Membrane</keyword>
<feature type="transmembrane region" description="Helical" evidence="2">
    <location>
        <begin position="42"/>
        <end position="65"/>
    </location>
</feature>
<evidence type="ECO:0000313" key="3">
    <source>
        <dbReference type="EMBL" id="MBB5618809.1"/>
    </source>
</evidence>
<name>A0A840XSA2_9MICO</name>
<gene>
    <name evidence="3" type="ORF">BJ959_002305</name>
</gene>